<comment type="caution">
    <text evidence="12">Lacks conserved residue(s) required for the propagation of feature annotation.</text>
</comment>
<gene>
    <name evidence="14" type="primary">GPI18</name>
    <name evidence="14" type="ORF">IWQ62_003116</name>
</gene>
<comment type="caution">
    <text evidence="14">The sequence shown here is derived from an EMBL/GenBank/DDBJ whole genome shotgun (WGS) entry which is preliminary data.</text>
</comment>
<feature type="transmembrane region" description="Helical" evidence="12">
    <location>
        <begin position="402"/>
        <end position="420"/>
    </location>
</feature>
<comment type="function">
    <text evidence="12">Mannosyltransferase involved in glycosylphosphatidylinositol-anchor biosynthesis.</text>
</comment>
<feature type="region of interest" description="Disordered" evidence="13">
    <location>
        <begin position="92"/>
        <end position="112"/>
    </location>
</feature>
<evidence type="ECO:0000313" key="14">
    <source>
        <dbReference type="EMBL" id="KAJ1963777.1"/>
    </source>
</evidence>
<keyword evidence="5 12" id="KW-0337">GPI-anchor biosynthesis</keyword>
<dbReference type="GO" id="GO:0006506">
    <property type="term" value="P:GPI anchor biosynthetic process"/>
    <property type="evidence" value="ECO:0007669"/>
    <property type="project" value="UniProtKB-KW"/>
</dbReference>
<feature type="transmembrane region" description="Helical" evidence="12">
    <location>
        <begin position="231"/>
        <end position="252"/>
    </location>
</feature>
<dbReference type="PANTHER" id="PTHR12468">
    <property type="entry name" value="GPI MANNOSYLTRANSFERASE 2"/>
    <property type="match status" value="1"/>
</dbReference>
<dbReference type="InterPro" id="IPR007315">
    <property type="entry name" value="PIG-V/Gpi18"/>
</dbReference>
<evidence type="ECO:0000256" key="1">
    <source>
        <dbReference type="ARBA" id="ARBA00004477"/>
    </source>
</evidence>
<evidence type="ECO:0000256" key="7">
    <source>
        <dbReference type="ARBA" id="ARBA00022679"/>
    </source>
</evidence>
<evidence type="ECO:0000256" key="11">
    <source>
        <dbReference type="ARBA" id="ARBA00023136"/>
    </source>
</evidence>
<sequence>MRALANHRRQSWKVAKIALLSRLLVIILAFLSNVFVDDYDSSFDLIYQPKLPRLSTALGQIDEDSHAIKPLAIPRLDLGALEKPTDAEKWTKSLESGESENQGAKISVNAGESRSDDGFVARERVNGYDLPQVLQSILRPWLRVFVRWDAIYFIHLAEEGHYVFEQEHAFFPMLPLLIRFVASSVLYPLIGLLGFRITIILAGVLVSNCSFIASAVVLYHLGIDLLRDERLAFLGALCYCFTPSNVFMSAIYTESLFALFSFISMRLVLQRRYLLTAYFISLGSLTRSNSIVYSGFFIYDLIVRPLQRLFHPVAKGFAPGHGRVRWLLMYLWNTCRAAFFCAIALSGFVLFQLYGYSLYCLSPQNQRPWCNSRIPLLYSFVQHYYWNNGFLKYYEWKQIPNFLFAGPMIYLSVWGIYTYARADWYRFFTLGVITRSSPRVSSKTTPSKPNHALRTRHSPASDTALPTTHSSTYLSDALLPHIYLWAVLLVYAVFNMHIQAVAGPSSDKA</sequence>
<evidence type="ECO:0000256" key="10">
    <source>
        <dbReference type="ARBA" id="ARBA00022989"/>
    </source>
</evidence>
<keyword evidence="15" id="KW-1185">Reference proteome</keyword>
<protein>
    <recommendedName>
        <fullName evidence="4 12">GPI mannosyltransferase 2</fullName>
        <ecNumber evidence="12">2.4.1.-</ecNumber>
    </recommendedName>
</protein>
<feature type="non-terminal residue" evidence="14">
    <location>
        <position position="509"/>
    </location>
</feature>
<dbReference type="EMBL" id="JANBPY010000780">
    <property type="protein sequence ID" value="KAJ1963777.1"/>
    <property type="molecule type" value="Genomic_DNA"/>
</dbReference>
<feature type="compositionally biased region" description="Polar residues" evidence="13">
    <location>
        <begin position="93"/>
        <end position="104"/>
    </location>
</feature>
<feature type="transmembrane region" description="Helical" evidence="12">
    <location>
        <begin position="482"/>
        <end position="502"/>
    </location>
</feature>
<comment type="subcellular location">
    <subcellularLocation>
        <location evidence="1 12">Endoplasmic reticulum membrane</location>
        <topology evidence="1 12">Multi-pass membrane protein</topology>
    </subcellularLocation>
</comment>
<feature type="region of interest" description="Disordered" evidence="13">
    <location>
        <begin position="438"/>
        <end position="466"/>
    </location>
</feature>
<keyword evidence="10 12" id="KW-1133">Transmembrane helix</keyword>
<name>A0A9W8E374_9FUNG</name>
<keyword evidence="11 12" id="KW-0472">Membrane</keyword>
<dbReference type="GO" id="GO:0004376">
    <property type="term" value="F:GPI mannosyltransferase activity"/>
    <property type="evidence" value="ECO:0007669"/>
    <property type="project" value="InterPro"/>
</dbReference>
<keyword evidence="9 12" id="KW-0256">Endoplasmic reticulum</keyword>
<organism evidence="14 15">
    <name type="scientific">Dispira parvispora</name>
    <dbReference type="NCBI Taxonomy" id="1520584"/>
    <lineage>
        <taxon>Eukaryota</taxon>
        <taxon>Fungi</taxon>
        <taxon>Fungi incertae sedis</taxon>
        <taxon>Zoopagomycota</taxon>
        <taxon>Kickxellomycotina</taxon>
        <taxon>Dimargaritomycetes</taxon>
        <taxon>Dimargaritales</taxon>
        <taxon>Dimargaritaceae</taxon>
        <taxon>Dispira</taxon>
    </lineage>
</organism>
<evidence type="ECO:0000256" key="6">
    <source>
        <dbReference type="ARBA" id="ARBA00022676"/>
    </source>
</evidence>
<proteinExistence type="inferred from homology"/>
<dbReference type="GO" id="GO:0005789">
    <property type="term" value="C:endoplasmic reticulum membrane"/>
    <property type="evidence" value="ECO:0007669"/>
    <property type="project" value="UniProtKB-SubCell"/>
</dbReference>
<evidence type="ECO:0000256" key="2">
    <source>
        <dbReference type="ARBA" id="ARBA00004687"/>
    </source>
</evidence>
<dbReference type="Proteomes" id="UP001150925">
    <property type="component" value="Unassembled WGS sequence"/>
</dbReference>
<evidence type="ECO:0000256" key="4">
    <source>
        <dbReference type="ARBA" id="ARBA00013795"/>
    </source>
</evidence>
<comment type="pathway">
    <text evidence="2 12">Glycolipid biosynthesis; glycosylphosphatidylinositol-anchor biosynthesis.</text>
</comment>
<keyword evidence="7 12" id="KW-0808">Transferase</keyword>
<feature type="transmembrane region" description="Helical" evidence="12">
    <location>
        <begin position="169"/>
        <end position="190"/>
    </location>
</feature>
<dbReference type="OrthoDB" id="10252502at2759"/>
<evidence type="ECO:0000256" key="3">
    <source>
        <dbReference type="ARBA" id="ARBA00008698"/>
    </source>
</evidence>
<feature type="compositionally biased region" description="Polar residues" evidence="13">
    <location>
        <begin position="438"/>
        <end position="448"/>
    </location>
</feature>
<reference evidence="14" key="1">
    <citation type="submission" date="2022-07" db="EMBL/GenBank/DDBJ databases">
        <title>Phylogenomic reconstructions and comparative analyses of Kickxellomycotina fungi.</title>
        <authorList>
            <person name="Reynolds N.K."/>
            <person name="Stajich J.E."/>
            <person name="Barry K."/>
            <person name="Grigoriev I.V."/>
            <person name="Crous P."/>
            <person name="Smith M.E."/>
        </authorList>
    </citation>
    <scope>NUCLEOTIDE SEQUENCE</scope>
    <source>
        <strain evidence="14">RSA 1196</strain>
    </source>
</reference>
<dbReference type="GO" id="GO:0031501">
    <property type="term" value="C:mannosyltransferase complex"/>
    <property type="evidence" value="ECO:0007669"/>
    <property type="project" value="TreeGrafter"/>
</dbReference>
<evidence type="ECO:0000256" key="13">
    <source>
        <dbReference type="SAM" id="MobiDB-lite"/>
    </source>
</evidence>
<evidence type="ECO:0000256" key="8">
    <source>
        <dbReference type="ARBA" id="ARBA00022692"/>
    </source>
</evidence>
<feature type="transmembrane region" description="Helical" evidence="12">
    <location>
        <begin position="337"/>
        <end position="359"/>
    </location>
</feature>
<dbReference type="AlphaFoldDB" id="A0A9W8E374"/>
<dbReference type="GO" id="GO:0000009">
    <property type="term" value="F:alpha-1,6-mannosyltransferase activity"/>
    <property type="evidence" value="ECO:0007669"/>
    <property type="project" value="InterPro"/>
</dbReference>
<accession>A0A9W8E374</accession>
<dbReference type="EC" id="2.4.1.-" evidence="12"/>
<dbReference type="Pfam" id="PF04188">
    <property type="entry name" value="Mannosyl_trans2"/>
    <property type="match status" value="1"/>
</dbReference>
<feature type="transmembrane region" description="Helical" evidence="12">
    <location>
        <begin position="197"/>
        <end position="219"/>
    </location>
</feature>
<keyword evidence="6 12" id="KW-0328">Glycosyltransferase</keyword>
<evidence type="ECO:0000313" key="15">
    <source>
        <dbReference type="Proteomes" id="UP001150925"/>
    </source>
</evidence>
<evidence type="ECO:0000256" key="12">
    <source>
        <dbReference type="RuleBase" id="RU363112"/>
    </source>
</evidence>
<keyword evidence="8 12" id="KW-0812">Transmembrane</keyword>
<dbReference type="PANTHER" id="PTHR12468:SF2">
    <property type="entry name" value="GPI MANNOSYLTRANSFERASE 2"/>
    <property type="match status" value="1"/>
</dbReference>
<comment type="similarity">
    <text evidence="3 12">Belongs to the PIGV family.</text>
</comment>
<evidence type="ECO:0000256" key="9">
    <source>
        <dbReference type="ARBA" id="ARBA00022824"/>
    </source>
</evidence>
<evidence type="ECO:0000256" key="5">
    <source>
        <dbReference type="ARBA" id="ARBA00022502"/>
    </source>
</evidence>